<keyword evidence="1" id="KW-0863">Zinc-finger</keyword>
<feature type="domain" description="CCHC-type" evidence="3">
    <location>
        <begin position="294"/>
        <end position="308"/>
    </location>
</feature>
<evidence type="ECO:0000256" key="1">
    <source>
        <dbReference type="PROSITE-ProRule" id="PRU00047"/>
    </source>
</evidence>
<dbReference type="Pfam" id="PF14111">
    <property type="entry name" value="DUF4283"/>
    <property type="match status" value="1"/>
</dbReference>
<dbReference type="GO" id="GO:0003676">
    <property type="term" value="F:nucleic acid binding"/>
    <property type="evidence" value="ECO:0007669"/>
    <property type="project" value="InterPro"/>
</dbReference>
<dbReference type="InterPro" id="IPR036875">
    <property type="entry name" value="Znf_CCHC_sf"/>
</dbReference>
<dbReference type="InterPro" id="IPR025558">
    <property type="entry name" value="DUF4283"/>
</dbReference>
<keyword evidence="5" id="KW-1185">Reference proteome</keyword>
<dbReference type="OMA" id="NIGMMEN"/>
<proteinExistence type="predicted"/>
<gene>
    <name evidence="4" type="ORF">A4U43_C05F7290</name>
</gene>
<dbReference type="PANTHER" id="PTHR31286:SF99">
    <property type="entry name" value="DUF4283 DOMAIN-CONTAINING PROTEIN"/>
    <property type="match status" value="1"/>
</dbReference>
<dbReference type="EMBL" id="CM007385">
    <property type="protein sequence ID" value="ONK68087.1"/>
    <property type="molecule type" value="Genomic_DNA"/>
</dbReference>
<evidence type="ECO:0000256" key="2">
    <source>
        <dbReference type="SAM" id="MobiDB-lite"/>
    </source>
</evidence>
<feature type="region of interest" description="Disordered" evidence="2">
    <location>
        <begin position="318"/>
        <end position="344"/>
    </location>
</feature>
<accession>A0A5P1ESK0</accession>
<organism evidence="4 5">
    <name type="scientific">Asparagus officinalis</name>
    <name type="common">Garden asparagus</name>
    <dbReference type="NCBI Taxonomy" id="4686"/>
    <lineage>
        <taxon>Eukaryota</taxon>
        <taxon>Viridiplantae</taxon>
        <taxon>Streptophyta</taxon>
        <taxon>Embryophyta</taxon>
        <taxon>Tracheophyta</taxon>
        <taxon>Spermatophyta</taxon>
        <taxon>Magnoliopsida</taxon>
        <taxon>Liliopsida</taxon>
        <taxon>Asparagales</taxon>
        <taxon>Asparagaceae</taxon>
        <taxon>Asparagoideae</taxon>
        <taxon>Asparagus</taxon>
    </lineage>
</organism>
<dbReference type="GO" id="GO:0008270">
    <property type="term" value="F:zinc ion binding"/>
    <property type="evidence" value="ECO:0007669"/>
    <property type="project" value="UniProtKB-KW"/>
</dbReference>
<dbReference type="InterPro" id="IPR040256">
    <property type="entry name" value="At4g02000-like"/>
</dbReference>
<name>A0A5P1ESK0_ASPOF</name>
<keyword evidence="1" id="KW-0862">Zinc</keyword>
<reference evidence="5" key="1">
    <citation type="journal article" date="2017" name="Nat. Commun.">
        <title>The asparagus genome sheds light on the origin and evolution of a young Y chromosome.</title>
        <authorList>
            <person name="Harkess A."/>
            <person name="Zhou J."/>
            <person name="Xu C."/>
            <person name="Bowers J.E."/>
            <person name="Van der Hulst R."/>
            <person name="Ayyampalayam S."/>
            <person name="Mercati F."/>
            <person name="Riccardi P."/>
            <person name="McKain M.R."/>
            <person name="Kakrana A."/>
            <person name="Tang H."/>
            <person name="Ray J."/>
            <person name="Groenendijk J."/>
            <person name="Arikit S."/>
            <person name="Mathioni S.M."/>
            <person name="Nakano M."/>
            <person name="Shan H."/>
            <person name="Telgmann-Rauber A."/>
            <person name="Kanno A."/>
            <person name="Yue Z."/>
            <person name="Chen H."/>
            <person name="Li W."/>
            <person name="Chen Y."/>
            <person name="Xu X."/>
            <person name="Zhang Y."/>
            <person name="Luo S."/>
            <person name="Chen H."/>
            <person name="Gao J."/>
            <person name="Mao Z."/>
            <person name="Pires J.C."/>
            <person name="Luo M."/>
            <person name="Kudrna D."/>
            <person name="Wing R.A."/>
            <person name="Meyers B.C."/>
            <person name="Yi K."/>
            <person name="Kong H."/>
            <person name="Lavrijsen P."/>
            <person name="Sunseri F."/>
            <person name="Falavigna A."/>
            <person name="Ye Y."/>
            <person name="Leebens-Mack J.H."/>
            <person name="Chen G."/>
        </authorList>
    </citation>
    <scope>NUCLEOTIDE SEQUENCE [LARGE SCALE GENOMIC DNA]</scope>
    <source>
        <strain evidence="5">cv. DH0086</strain>
    </source>
</reference>
<dbReference type="InterPro" id="IPR001878">
    <property type="entry name" value="Znf_CCHC"/>
</dbReference>
<protein>
    <recommendedName>
        <fullName evidence="3">CCHC-type domain-containing protein</fullName>
    </recommendedName>
</protein>
<dbReference type="AlphaFoldDB" id="A0A5P1ESK0"/>
<feature type="region of interest" description="Disordered" evidence="2">
    <location>
        <begin position="1"/>
        <end position="32"/>
    </location>
</feature>
<evidence type="ECO:0000313" key="4">
    <source>
        <dbReference type="EMBL" id="ONK68087.1"/>
    </source>
</evidence>
<dbReference type="SUPFAM" id="SSF57756">
    <property type="entry name" value="Retrovirus zinc finger-like domains"/>
    <property type="match status" value="1"/>
</dbReference>
<keyword evidence="1" id="KW-0479">Metal-binding</keyword>
<evidence type="ECO:0000313" key="5">
    <source>
        <dbReference type="Proteomes" id="UP000243459"/>
    </source>
</evidence>
<dbReference type="Proteomes" id="UP000243459">
    <property type="component" value="Chromosome 5"/>
</dbReference>
<dbReference type="PANTHER" id="PTHR31286">
    <property type="entry name" value="GLYCINE-RICH CELL WALL STRUCTURAL PROTEIN 1.8-LIKE"/>
    <property type="match status" value="1"/>
</dbReference>
<dbReference type="PROSITE" id="PS50158">
    <property type="entry name" value="ZF_CCHC"/>
    <property type="match status" value="1"/>
</dbReference>
<evidence type="ECO:0000259" key="3">
    <source>
        <dbReference type="PROSITE" id="PS50158"/>
    </source>
</evidence>
<sequence length="344" mass="38585">MMDITTDVVNPDQPPGPNDSTQKDDPKTNDVTMDEVPTAAEGVDQVNRLEQPLAATKLWKDLVTSKQVTIEAVEKKEEECVETEEEVRASLPDGFLDGKIKVTFPEGADGDPRVTIETEVLETLASVWTSTMVVKTLGTLIPFNVMARKVKELWKPKGHFRLIDFPNAYYMVKFASADDYMRVLTGGPWSMFGHYLILKPWTPTFDPLTDVVATTPAWVRISNLPVFLYEEGVLLQVAAGMGRPIKVDKKTLHANRGRYARVCVEMDLTKPLKGSVFINGNRYLVEDENLHSICFHCGRYGHFQPNCPTLPSNIEKKQKEAEACKDQRIDPNRRTPAGEEKFGG</sequence>
<dbReference type="Gramene" id="ONK68087">
    <property type="protein sequence ID" value="ONK68087"/>
    <property type="gene ID" value="A4U43_C05F7290"/>
</dbReference>